<feature type="domain" description="HTH cro/C1-type" evidence="1">
    <location>
        <begin position="49"/>
        <end position="89"/>
    </location>
</feature>
<sequence length="271" mass="28675">MEVLHSVILRWAHAPGKGLCTGWKMRGLAWKSVTIDELIALAGEQPTRVSRRSGVSRSTLKRVKDGTSEPTLSTLREVALALGLDVTVTAGPASDPFAAAAARTLIDDSVPENPEDSGIVAWLDRFERWNITDPLTLVAEAGIVQGITRRPGARFLATDPGDLAELPDLLAGQDTRWALSGAATATVILGRVVEGPTVVWHDGGDTAFDFGTPVADPGAADVILVPAGATELAGHYAQGPLNFVAPVQLVIDLHSLGMYEEAEFLTGGWRN</sequence>
<dbReference type="GO" id="GO:0003677">
    <property type="term" value="F:DNA binding"/>
    <property type="evidence" value="ECO:0007669"/>
    <property type="project" value="InterPro"/>
</dbReference>
<organism evidence="2 3">
    <name type="scientific">Corynebacterium efficiens (strain DSM 44549 / YS-314 / AJ 12310 / JCM 11189 / NBRC 100395)</name>
    <dbReference type="NCBI Taxonomy" id="196164"/>
    <lineage>
        <taxon>Bacteria</taxon>
        <taxon>Bacillati</taxon>
        <taxon>Actinomycetota</taxon>
        <taxon>Actinomycetes</taxon>
        <taxon>Mycobacteriales</taxon>
        <taxon>Corynebacteriaceae</taxon>
        <taxon>Corynebacterium</taxon>
    </lineage>
</organism>
<protein>
    <recommendedName>
        <fullName evidence="1">HTH cro/C1-type domain-containing protein</fullName>
    </recommendedName>
</protein>
<dbReference type="Proteomes" id="UP000001409">
    <property type="component" value="Chromosome"/>
</dbReference>
<dbReference type="Pfam" id="PF01381">
    <property type="entry name" value="HTH_3"/>
    <property type="match status" value="1"/>
</dbReference>
<dbReference type="STRING" id="196164.gene:10743054"/>
<evidence type="ECO:0000313" key="2">
    <source>
        <dbReference type="EMBL" id="BAC19417.1"/>
    </source>
</evidence>
<keyword evidence="3" id="KW-1185">Reference proteome</keyword>
<reference evidence="2 3" key="1">
    <citation type="journal article" date="2003" name="Genome Res.">
        <title>Comparative complete genome sequence analysis of the amino acid replacements responsible for the thermostability of Corynebacterium efficiens.</title>
        <authorList>
            <person name="Nishio Y."/>
            <person name="Nakamura Y."/>
            <person name="Kawarabayasi Y."/>
            <person name="Usuda Y."/>
            <person name="Kimura E."/>
            <person name="Sugimoto S."/>
            <person name="Matsui K."/>
            <person name="Yamagishi A."/>
            <person name="Kikuchi H."/>
            <person name="Ikeo K."/>
            <person name="Gojobori T."/>
        </authorList>
    </citation>
    <scope>NUCLEOTIDE SEQUENCE [LARGE SCALE GENOMIC DNA]</scope>
    <source>
        <strain evidence="3">DSM 44549 / YS-314 / AJ 12310 / JCM 11189 / NBRC 100395</strain>
    </source>
</reference>
<dbReference type="PROSITE" id="PS50943">
    <property type="entry name" value="HTH_CROC1"/>
    <property type="match status" value="1"/>
</dbReference>
<evidence type="ECO:0000313" key="3">
    <source>
        <dbReference type="Proteomes" id="UP000001409"/>
    </source>
</evidence>
<dbReference type="InterPro" id="IPR001387">
    <property type="entry name" value="Cro/C1-type_HTH"/>
</dbReference>
<dbReference type="HOGENOM" id="CLU_1150343_0_0_11"/>
<proteinExistence type="predicted"/>
<dbReference type="EMBL" id="BA000035">
    <property type="protein sequence ID" value="BAC19417.1"/>
    <property type="molecule type" value="Genomic_DNA"/>
</dbReference>
<dbReference type="CDD" id="cd00093">
    <property type="entry name" value="HTH_XRE"/>
    <property type="match status" value="1"/>
</dbReference>
<accession>Q8FMA0</accession>
<evidence type="ECO:0000259" key="1">
    <source>
        <dbReference type="PROSITE" id="PS50943"/>
    </source>
</evidence>
<dbReference type="eggNOG" id="ENOG5031IX5">
    <property type="taxonomic scope" value="Bacteria"/>
</dbReference>
<dbReference type="InterPro" id="IPR010982">
    <property type="entry name" value="Lambda_DNA-bd_dom_sf"/>
</dbReference>
<dbReference type="AlphaFoldDB" id="Q8FMA0"/>
<name>Q8FMA0_COREF</name>
<dbReference type="Gene3D" id="1.10.260.40">
    <property type="entry name" value="lambda repressor-like DNA-binding domains"/>
    <property type="match status" value="1"/>
</dbReference>
<dbReference type="KEGG" id="cef:CE2607"/>
<dbReference type="SUPFAM" id="SSF47413">
    <property type="entry name" value="lambda repressor-like DNA-binding domains"/>
    <property type="match status" value="1"/>
</dbReference>